<keyword evidence="2" id="KW-1185">Reference proteome</keyword>
<name>A0A5R9GHH7_9BACL</name>
<gene>
    <name evidence="1" type="ORF">FE782_00810</name>
</gene>
<evidence type="ECO:0008006" key="3">
    <source>
        <dbReference type="Google" id="ProtNLM"/>
    </source>
</evidence>
<dbReference type="AlphaFoldDB" id="A0A5R9GHH7"/>
<protein>
    <recommendedName>
        <fullName evidence="3">ATP-grasp domain-containing protein</fullName>
    </recommendedName>
</protein>
<reference evidence="1 2" key="1">
    <citation type="submission" date="2019-05" db="EMBL/GenBank/DDBJ databases">
        <authorList>
            <person name="Narsing Rao M.P."/>
            <person name="Li W.J."/>
        </authorList>
    </citation>
    <scope>NUCLEOTIDE SEQUENCE [LARGE SCALE GENOMIC DNA]</scope>
    <source>
        <strain evidence="1 2">SYSU_K30003</strain>
    </source>
</reference>
<evidence type="ECO:0000313" key="2">
    <source>
        <dbReference type="Proteomes" id="UP000309676"/>
    </source>
</evidence>
<organism evidence="1 2">
    <name type="scientific">Paenibacillus antri</name>
    <dbReference type="NCBI Taxonomy" id="2582848"/>
    <lineage>
        <taxon>Bacteria</taxon>
        <taxon>Bacillati</taxon>
        <taxon>Bacillota</taxon>
        <taxon>Bacilli</taxon>
        <taxon>Bacillales</taxon>
        <taxon>Paenibacillaceae</taxon>
        <taxon>Paenibacillus</taxon>
    </lineage>
</organism>
<comment type="caution">
    <text evidence="1">The sequence shown here is derived from an EMBL/GenBank/DDBJ whole genome shotgun (WGS) entry which is preliminary data.</text>
</comment>
<dbReference type="RefSeq" id="WP_138191526.1">
    <property type="nucleotide sequence ID" value="NZ_VCIW01000001.1"/>
</dbReference>
<dbReference type="EMBL" id="VCIW01000001">
    <property type="protein sequence ID" value="TLS53926.1"/>
    <property type="molecule type" value="Genomic_DNA"/>
</dbReference>
<accession>A0A5R9GHH7</accession>
<dbReference type="OrthoDB" id="20966at2"/>
<sequence length="155" mass="17575">MLAKELDFSCYVQIAPSGTVSIEGVQCMRNNGFNYSGSESAEPAFLEQLDRQGYFPYIRGAANALWRDGYFGPVCFDSMKLADGTLRHIVEINARMSMGFINFQLDKKLRSMGASSRLTVMSLAWESGRCDYERLIEQLDREGLLFRKERPFGIT</sequence>
<proteinExistence type="predicted"/>
<evidence type="ECO:0000313" key="1">
    <source>
        <dbReference type="EMBL" id="TLS53926.1"/>
    </source>
</evidence>
<dbReference type="Proteomes" id="UP000309676">
    <property type="component" value="Unassembled WGS sequence"/>
</dbReference>